<keyword evidence="2 4" id="KW-0464">Manganese</keyword>
<keyword evidence="6" id="KW-1185">Reference proteome</keyword>
<comment type="similarity">
    <text evidence="4">Belongs to the FBPase class 3 family.</text>
</comment>
<accession>A0A136Q537</accession>
<keyword evidence="1 4" id="KW-0378">Hydrolase</keyword>
<dbReference type="GO" id="GO:0006094">
    <property type="term" value="P:gluconeogenesis"/>
    <property type="evidence" value="ECO:0007669"/>
    <property type="project" value="UniProtKB-UniRule"/>
</dbReference>
<dbReference type="EC" id="3.1.3.11" evidence="4"/>
<sequence length="631" mass="71731">MSKPDVKYLELLSQKYPTVQAACTEIINLNAILNLPKGTEHFVSDIHGEDEAFCHILNNASGVIREKVDRLFEKTLSTRERTELCTLIYYPDRKLEELRREIDDEWYQITLYRMIEVCRLCASKYTRSKVRKALPKDFEYIIDELLHTSADDKDKQGYYEHIISTITDIGRADAFIIALASVIKRLVVDHLHVVGDVFDRGPHADVILDKLMAHHAVDIQWGNHDILWMGAAAGSGACIACVLNISTKYSNIDFVETAYGINLRPLALFAQETYTDDTDLLDHMHKAIAVIQFKLEGQVVMRHPEYGMEDRLLLDKIDFSDMTVTLGGTKYRLNDHDFPTVDPEHPYDLTPGEADVVAQLIYSFTQSEKLQRHIKFLFSQGSLYLTFNGNLLFHGCIPMTEDGAFYEFDTGERKLSGKALMDYSDALARQGYYAKEGTAARQYGRDFLWYLWCGRRSPLFGRSKIATFERMFIDDKAAWQEEKDPYYRFIEDPEMCGKILAEFGLTGQYSHIVNGHVPVRAREGELPVRGGGKAIVIDGGFCRAYQEQTGIAGYTMFYNSYGIRLVSHEPFPGLSDAVKSNKDILSTYVVFDTAQARITVGETDVGRALQRDIDDLTALLTAYREGIVKEK</sequence>
<comment type="catalytic activity">
    <reaction evidence="4">
        <text>beta-D-fructose 1,6-bisphosphate + H2O = beta-D-fructose 6-phosphate + phosphate</text>
        <dbReference type="Rhea" id="RHEA:11064"/>
        <dbReference type="ChEBI" id="CHEBI:15377"/>
        <dbReference type="ChEBI" id="CHEBI:32966"/>
        <dbReference type="ChEBI" id="CHEBI:43474"/>
        <dbReference type="ChEBI" id="CHEBI:57634"/>
        <dbReference type="EC" id="3.1.3.11"/>
    </reaction>
</comment>
<gene>
    <name evidence="4" type="primary">fbp</name>
    <name evidence="5" type="ORF">HMPREF3293_01291</name>
</gene>
<evidence type="ECO:0000256" key="3">
    <source>
        <dbReference type="ARBA" id="ARBA00023277"/>
    </source>
</evidence>
<dbReference type="AlphaFoldDB" id="A0A136Q537"/>
<organism evidence="5 6">
    <name type="scientific">Christensenella minuta</name>
    <dbReference type="NCBI Taxonomy" id="626937"/>
    <lineage>
        <taxon>Bacteria</taxon>
        <taxon>Bacillati</taxon>
        <taxon>Bacillota</taxon>
        <taxon>Clostridia</taxon>
        <taxon>Christensenellales</taxon>
        <taxon>Christensenellaceae</taxon>
        <taxon>Christensenella</taxon>
    </lineage>
</organism>
<dbReference type="OrthoDB" id="9779903at2"/>
<dbReference type="InterPro" id="IPR029052">
    <property type="entry name" value="Metallo-depent_PP-like"/>
</dbReference>
<evidence type="ECO:0000313" key="6">
    <source>
        <dbReference type="Proteomes" id="UP000070366"/>
    </source>
</evidence>
<evidence type="ECO:0000256" key="2">
    <source>
        <dbReference type="ARBA" id="ARBA00023211"/>
    </source>
</evidence>
<dbReference type="PIRSF" id="PIRSF000906">
    <property type="entry name" value="FBPtase_Bacill"/>
    <property type="match status" value="1"/>
</dbReference>
<dbReference type="HAMAP" id="MF_01854">
    <property type="entry name" value="FBPase_class3"/>
    <property type="match status" value="1"/>
</dbReference>
<dbReference type="InterPro" id="IPR009164">
    <property type="entry name" value="FBPtase_class3"/>
</dbReference>
<evidence type="ECO:0000256" key="1">
    <source>
        <dbReference type="ARBA" id="ARBA00022801"/>
    </source>
</evidence>
<reference evidence="6" key="1">
    <citation type="submission" date="2016-02" db="EMBL/GenBank/DDBJ databases">
        <authorList>
            <person name="Mitreva M."/>
            <person name="Pepin K.H."/>
            <person name="Mihindukulasuriya K.A."/>
            <person name="Fulton R."/>
            <person name="Fronick C."/>
            <person name="O'Laughlin M."/>
            <person name="Miner T."/>
            <person name="Herter B."/>
            <person name="Rosa B.A."/>
            <person name="Cordes M."/>
            <person name="Tomlinson C."/>
            <person name="Wollam A."/>
            <person name="Palsikar V.B."/>
            <person name="Mardis E.R."/>
            <person name="Wilson R.K."/>
        </authorList>
    </citation>
    <scope>NUCLEOTIDE SEQUENCE [LARGE SCALE GENOMIC DNA]</scope>
    <source>
        <strain evidence="6">DSM 22607</strain>
    </source>
</reference>
<evidence type="ECO:0000313" key="5">
    <source>
        <dbReference type="EMBL" id="KXK65798.1"/>
    </source>
</evidence>
<name>A0A136Q537_9FIRM</name>
<dbReference type="PATRIC" id="fig|626937.4.peg.1276"/>
<dbReference type="Proteomes" id="UP000070366">
    <property type="component" value="Unassembled WGS sequence"/>
</dbReference>
<protein>
    <recommendedName>
        <fullName evidence="4">Fructose-1,6-bisphosphatase class 3</fullName>
        <shortName evidence="4">FBPase class 3</shortName>
        <ecNumber evidence="4">3.1.3.11</ecNumber>
    </recommendedName>
    <alternativeName>
        <fullName evidence="4">D-fructose-1,6-bisphosphate 1-phosphohydrolase class 3</fullName>
    </alternativeName>
</protein>
<dbReference type="Pfam" id="PF06874">
    <property type="entry name" value="FBPase_2"/>
    <property type="match status" value="1"/>
</dbReference>
<dbReference type="GO" id="GO:0042132">
    <property type="term" value="F:fructose 1,6-bisphosphate 1-phosphatase activity"/>
    <property type="evidence" value="ECO:0007669"/>
    <property type="project" value="UniProtKB-UniRule"/>
</dbReference>
<dbReference type="RefSeq" id="WP_066521109.1">
    <property type="nucleotide sequence ID" value="NZ_CABMOF010000004.1"/>
</dbReference>
<dbReference type="STRING" id="626937.HMPREF3293_01291"/>
<dbReference type="KEGG" id="cmiu:B1H56_12605"/>
<dbReference type="Gene3D" id="3.60.21.10">
    <property type="match status" value="1"/>
</dbReference>
<dbReference type="SUPFAM" id="SSF56300">
    <property type="entry name" value="Metallo-dependent phosphatases"/>
    <property type="match status" value="1"/>
</dbReference>
<comment type="pathway">
    <text evidence="4">Carbohydrate biosynthesis; gluconeogenesis.</text>
</comment>
<evidence type="ECO:0000256" key="4">
    <source>
        <dbReference type="HAMAP-Rule" id="MF_01854"/>
    </source>
</evidence>
<dbReference type="EMBL" id="LSZW01000055">
    <property type="protein sequence ID" value="KXK65798.1"/>
    <property type="molecule type" value="Genomic_DNA"/>
</dbReference>
<proteinExistence type="inferred from homology"/>
<comment type="cofactor">
    <cofactor evidence="4">
        <name>Mn(2+)</name>
        <dbReference type="ChEBI" id="CHEBI:29035"/>
    </cofactor>
</comment>
<dbReference type="UniPathway" id="UPA00138"/>
<keyword evidence="3 4" id="KW-0119">Carbohydrate metabolism</keyword>
<comment type="caution">
    <text evidence="5">The sequence shown here is derived from an EMBL/GenBank/DDBJ whole genome shotgun (WGS) entry which is preliminary data.</text>
</comment>